<dbReference type="PANTHER" id="PTHR38035">
    <property type="entry name" value="UPF0070 PROTEIN YFGM"/>
    <property type="match status" value="1"/>
</dbReference>
<gene>
    <name evidence="9" type="ORF">ABR69_00040</name>
</gene>
<protein>
    <recommendedName>
        <fullName evidence="8">Ancillary SecYEG translocon subunit/Cell division coordinator CpoB TPR domain-containing protein</fullName>
    </recommendedName>
</protein>
<reference evidence="9 10" key="1">
    <citation type="submission" date="2015-10" db="EMBL/GenBank/DDBJ databases">
        <title>Metagenome-Assembled Genomes uncover a global brackish microbiome.</title>
        <authorList>
            <person name="Hugerth L.W."/>
            <person name="Larsson J."/>
            <person name="Alneberg J."/>
            <person name="Lindh M.V."/>
            <person name="Legrand C."/>
            <person name="Pinhassi J."/>
            <person name="Andersson A.F."/>
        </authorList>
    </citation>
    <scope>NUCLEOTIDE SEQUENCE [LARGE SCALE GENOMIC DNA]</scope>
    <source>
        <strain evidence="9">BACL4 MAG-120507-bin80</strain>
    </source>
</reference>
<evidence type="ECO:0000256" key="1">
    <source>
        <dbReference type="ARBA" id="ARBA00004167"/>
    </source>
</evidence>
<evidence type="ECO:0000256" key="6">
    <source>
        <dbReference type="ARBA" id="ARBA00023136"/>
    </source>
</evidence>
<keyword evidence="7" id="KW-0143">Chaperone</keyword>
<comment type="subcellular location">
    <subcellularLocation>
        <location evidence="2">Cell membrane</location>
    </subcellularLocation>
    <subcellularLocation>
        <location evidence="1">Membrane</location>
        <topology evidence="1">Single-pass membrane protein</topology>
    </subcellularLocation>
</comment>
<accession>A0A0R2SET1</accession>
<sequence length="223" mass="24122">MAINAAEEETLETLKKWWEENGKQLVAAIVIVAAGFGGWNFWEGQQLATQGAASDLYEEILELTLVEPGQQIATDDADRIIALSAQLRDDFSQSTYASFGALFAASQHVASNDLEAAEADLQWIIDNHGKGFMAKTDSGLLLTANLRLGRVILARGDAERALALVNSVAPQSFEAGYSELRGDIYLALGRRADARDAYLAAQEAGSLSDSLRMKLDDLARVES</sequence>
<feature type="domain" description="Ancillary SecYEG translocon subunit/Cell division coordinator CpoB TPR" evidence="8">
    <location>
        <begin position="15"/>
        <end position="219"/>
    </location>
</feature>
<dbReference type="PANTHER" id="PTHR38035:SF1">
    <property type="entry name" value="ANCILLARY SECYEG TRANSLOCON SUBUNIT"/>
    <property type="match status" value="1"/>
</dbReference>
<keyword evidence="4" id="KW-0812">Transmembrane</keyword>
<dbReference type="InterPro" id="IPR026039">
    <property type="entry name" value="YfgM"/>
</dbReference>
<evidence type="ECO:0000259" key="8">
    <source>
        <dbReference type="Pfam" id="PF09976"/>
    </source>
</evidence>
<evidence type="ECO:0000313" key="9">
    <source>
        <dbReference type="EMBL" id="KRO71803.1"/>
    </source>
</evidence>
<evidence type="ECO:0000256" key="5">
    <source>
        <dbReference type="ARBA" id="ARBA00022989"/>
    </source>
</evidence>
<evidence type="ECO:0000256" key="2">
    <source>
        <dbReference type="ARBA" id="ARBA00004236"/>
    </source>
</evidence>
<dbReference type="Proteomes" id="UP000051934">
    <property type="component" value="Unassembled WGS sequence"/>
</dbReference>
<keyword evidence="3" id="KW-1003">Cell membrane</keyword>
<keyword evidence="6" id="KW-0472">Membrane</keyword>
<evidence type="ECO:0000256" key="3">
    <source>
        <dbReference type="ARBA" id="ARBA00022475"/>
    </source>
</evidence>
<evidence type="ECO:0000256" key="7">
    <source>
        <dbReference type="ARBA" id="ARBA00023186"/>
    </source>
</evidence>
<dbReference type="EMBL" id="LIBB01000133">
    <property type="protein sequence ID" value="KRO71803.1"/>
    <property type="molecule type" value="Genomic_DNA"/>
</dbReference>
<evidence type="ECO:0000256" key="4">
    <source>
        <dbReference type="ARBA" id="ARBA00022692"/>
    </source>
</evidence>
<dbReference type="GO" id="GO:0044877">
    <property type="term" value="F:protein-containing complex binding"/>
    <property type="evidence" value="ECO:0007669"/>
    <property type="project" value="InterPro"/>
</dbReference>
<organism evidence="9 10">
    <name type="scientific">OM182 bacterium BACL3 MAG-120507-bin80</name>
    <dbReference type="NCBI Taxonomy" id="1655577"/>
    <lineage>
        <taxon>Bacteria</taxon>
        <taxon>Pseudomonadati</taxon>
        <taxon>Pseudomonadota</taxon>
        <taxon>Gammaproteobacteria</taxon>
        <taxon>OMG group</taxon>
        <taxon>OM182 clade</taxon>
    </lineage>
</organism>
<proteinExistence type="predicted"/>
<keyword evidence="5" id="KW-1133">Transmembrane helix</keyword>
<comment type="caution">
    <text evidence="9">The sequence shown here is derived from an EMBL/GenBank/DDBJ whole genome shotgun (WGS) entry which is preliminary data.</text>
</comment>
<dbReference type="InterPro" id="IPR018704">
    <property type="entry name" value="SecYEG/CpoB_TPR"/>
</dbReference>
<evidence type="ECO:0000313" key="10">
    <source>
        <dbReference type="Proteomes" id="UP000051934"/>
    </source>
</evidence>
<dbReference type="AlphaFoldDB" id="A0A0R2SET1"/>
<name>A0A0R2SET1_9GAMM</name>
<dbReference type="PIRSF" id="PIRSF006170">
    <property type="entry name" value="YfgM"/>
    <property type="match status" value="1"/>
</dbReference>
<dbReference type="GO" id="GO:0005886">
    <property type="term" value="C:plasma membrane"/>
    <property type="evidence" value="ECO:0007669"/>
    <property type="project" value="UniProtKB-SubCell"/>
</dbReference>
<dbReference type="Pfam" id="PF09976">
    <property type="entry name" value="TPR_21"/>
    <property type="match status" value="1"/>
</dbReference>